<protein>
    <submittedName>
        <fullName evidence="2">Uncharacterized protein</fullName>
    </submittedName>
</protein>
<organism evidence="2 3">
    <name type="scientific">Heterodermia speciosa</name>
    <dbReference type="NCBI Taxonomy" id="116794"/>
    <lineage>
        <taxon>Eukaryota</taxon>
        <taxon>Fungi</taxon>
        <taxon>Dikarya</taxon>
        <taxon>Ascomycota</taxon>
        <taxon>Pezizomycotina</taxon>
        <taxon>Lecanoromycetes</taxon>
        <taxon>OSLEUM clade</taxon>
        <taxon>Lecanoromycetidae</taxon>
        <taxon>Caliciales</taxon>
        <taxon>Physciaceae</taxon>
        <taxon>Heterodermia</taxon>
    </lineage>
</organism>
<reference evidence="2" key="1">
    <citation type="submission" date="2021-03" db="EMBL/GenBank/DDBJ databases">
        <authorList>
            <person name="Tagirdzhanova G."/>
        </authorList>
    </citation>
    <scope>NUCLEOTIDE SEQUENCE</scope>
</reference>
<evidence type="ECO:0000256" key="1">
    <source>
        <dbReference type="SAM" id="MobiDB-lite"/>
    </source>
</evidence>
<accession>A0A8H3ERL3</accession>
<proteinExistence type="predicted"/>
<evidence type="ECO:0000313" key="2">
    <source>
        <dbReference type="EMBL" id="CAF9912146.1"/>
    </source>
</evidence>
<dbReference type="Proteomes" id="UP000664521">
    <property type="component" value="Unassembled WGS sequence"/>
</dbReference>
<comment type="caution">
    <text evidence="2">The sequence shown here is derived from an EMBL/GenBank/DDBJ whole genome shotgun (WGS) entry which is preliminary data.</text>
</comment>
<sequence>MSEVRQKTFGGTYRQFCKNLEDMKDQTSPSSVKKKQEDHEGWQPIHDLETRLIDAVVAIEAQDFFEEMTYRRSDDKFRQVWSDFRELPKQWNAQDNLRKDLDELMQHRDWNREHKCLEKASRKLPFAKPLKGDTLDEWKNEFASASSKRATPETRELTFGGTFRKLVRGLRDTIYLMGQDSPGKDLIINDGWKRFPDHEINIEEAVKKLPSDELFGNMVAPLSRSHEDFIRFWKQLEQLSSGWEERSNEENLVTLIGDGTREKYRDTLVTIDRNMYWAYPWGFKGHAEWKNDYRADPNAIPDPLYLTFGGAWRQMSFDIVKLGFFLEPSDMWGRGRNGDATFWKQIQGLEESLRDNIPKFAHHPLFEHMVVRRPSHKLAHGLLRGWSHRGDLLRSEFLFEWAKLEELSQKWKDTSDIWNDTSQFIDSRGWEKDGQVLKEVKDRIHTAEPKGELENPEWTEDKLGVSEMTNMEFTVTNRHLLG</sequence>
<feature type="region of interest" description="Disordered" evidence="1">
    <location>
        <begin position="20"/>
        <end position="40"/>
    </location>
</feature>
<evidence type="ECO:0000313" key="3">
    <source>
        <dbReference type="Proteomes" id="UP000664521"/>
    </source>
</evidence>
<name>A0A8H3ERL3_9LECA</name>
<dbReference type="EMBL" id="CAJPDS010000011">
    <property type="protein sequence ID" value="CAF9912146.1"/>
    <property type="molecule type" value="Genomic_DNA"/>
</dbReference>
<gene>
    <name evidence="2" type="ORF">HETSPECPRED_000847</name>
</gene>
<keyword evidence="3" id="KW-1185">Reference proteome</keyword>
<dbReference type="AlphaFoldDB" id="A0A8H3ERL3"/>